<keyword evidence="1" id="KW-1133">Transmembrane helix</keyword>
<protein>
    <submittedName>
        <fullName evidence="2">16834_t:CDS:1</fullName>
    </submittedName>
</protein>
<feature type="transmembrane region" description="Helical" evidence="1">
    <location>
        <begin position="20"/>
        <end position="38"/>
    </location>
</feature>
<proteinExistence type="predicted"/>
<dbReference type="EMBL" id="CAJVPV010024485">
    <property type="protein sequence ID" value="CAG8726606.1"/>
    <property type="molecule type" value="Genomic_DNA"/>
</dbReference>
<sequence length="99" mass="11596">MPLPKTRINGKRLESADTLSNILSVYSILLGWYVHYVVNDFRTDIRSQEFFARIQIKGVYEWEMGIRRGYLKNLGSGSRSAEISIFFEFSVEIDLKREE</sequence>
<organism evidence="2 3">
    <name type="scientific">Acaulospora morrowiae</name>
    <dbReference type="NCBI Taxonomy" id="94023"/>
    <lineage>
        <taxon>Eukaryota</taxon>
        <taxon>Fungi</taxon>
        <taxon>Fungi incertae sedis</taxon>
        <taxon>Mucoromycota</taxon>
        <taxon>Glomeromycotina</taxon>
        <taxon>Glomeromycetes</taxon>
        <taxon>Diversisporales</taxon>
        <taxon>Acaulosporaceae</taxon>
        <taxon>Acaulospora</taxon>
    </lineage>
</organism>
<dbReference type="AlphaFoldDB" id="A0A9N9I8S1"/>
<name>A0A9N9I8S1_9GLOM</name>
<reference evidence="2" key="1">
    <citation type="submission" date="2021-06" db="EMBL/GenBank/DDBJ databases">
        <authorList>
            <person name="Kallberg Y."/>
            <person name="Tangrot J."/>
            <person name="Rosling A."/>
        </authorList>
    </citation>
    <scope>NUCLEOTIDE SEQUENCE</scope>
    <source>
        <strain evidence="2">CL551</strain>
    </source>
</reference>
<evidence type="ECO:0000256" key="1">
    <source>
        <dbReference type="SAM" id="Phobius"/>
    </source>
</evidence>
<keyword evidence="1" id="KW-0812">Transmembrane</keyword>
<keyword evidence="3" id="KW-1185">Reference proteome</keyword>
<evidence type="ECO:0000313" key="2">
    <source>
        <dbReference type="EMBL" id="CAG8726606.1"/>
    </source>
</evidence>
<accession>A0A9N9I8S1</accession>
<comment type="caution">
    <text evidence="2">The sequence shown here is derived from an EMBL/GenBank/DDBJ whole genome shotgun (WGS) entry which is preliminary data.</text>
</comment>
<dbReference type="Proteomes" id="UP000789342">
    <property type="component" value="Unassembled WGS sequence"/>
</dbReference>
<gene>
    <name evidence="2" type="ORF">AMORRO_LOCUS13706</name>
</gene>
<evidence type="ECO:0000313" key="3">
    <source>
        <dbReference type="Proteomes" id="UP000789342"/>
    </source>
</evidence>
<keyword evidence="1" id="KW-0472">Membrane</keyword>